<protein>
    <submittedName>
        <fullName evidence="9">Paraquat-inducible protein A</fullName>
    </submittedName>
</protein>
<sequence>MSGALRTLWMVEGCCECPSCGLMQRLPTMRVARVAECQRCGAHLRRTRPAVGLDGTLVFAICSALLFVLCCLTPIMELNVYGREREVSLFTGPIEMAREGFVLTGTLVAIATLAMPALSIALMLFVQLRIRAQDFGPRVGEAMRLYEKIRPWSMIEVYMLGIFVAYTKLVDLATVNLNVAVYALAALMLTQAATDSALDAHLVWARIGQTRGLASDACRVADVDPPPADDLERTMQAGLTLGDAHYFCGCDGCGALLCDRLPDDPVDRPFDDKAPYRCPRCDVALEHRRSNPQVRAVALLLAAIALYVPANVLPVMQTYKLQSGGGHTILHGAIELWQDGMWPLALLVLFASITVPVLKIGALLWMTIATILGTPRGLVGRTKLYRVVVIIGRWSMIDVFMISILVAVVRYGALANIKALPGVACFAAVVVLTIFAADLFDPRRMWDVAGYNAAELRRPPMARQWHKRAAAIRAELRARGKLRTKRNVSV</sequence>
<dbReference type="InterPro" id="IPR051800">
    <property type="entry name" value="PqiA-PqiB_transport"/>
</dbReference>
<keyword evidence="4 7" id="KW-0812">Transmembrane</keyword>
<comment type="subcellular location">
    <subcellularLocation>
        <location evidence="1">Cell inner membrane</location>
    </subcellularLocation>
</comment>
<dbReference type="RefSeq" id="WP_176623770.1">
    <property type="nucleotide sequence ID" value="NZ_JABXXQ010000134.1"/>
</dbReference>
<feature type="transmembrane region" description="Helical" evidence="7">
    <location>
        <begin position="344"/>
        <end position="372"/>
    </location>
</feature>
<evidence type="ECO:0000256" key="5">
    <source>
        <dbReference type="ARBA" id="ARBA00022989"/>
    </source>
</evidence>
<reference evidence="9 11" key="1">
    <citation type="submission" date="2020-06" db="EMBL/GenBank/DDBJ databases">
        <title>Description of novel acetic acid bacteria.</title>
        <authorList>
            <person name="Sombolestani A."/>
        </authorList>
    </citation>
    <scope>NUCLEOTIDE SEQUENCE [LARGE SCALE GENOMIC DNA]</scope>
    <source>
        <strain evidence="9 11">LMG 26838</strain>
    </source>
</reference>
<evidence type="ECO:0000256" key="2">
    <source>
        <dbReference type="ARBA" id="ARBA00022475"/>
    </source>
</evidence>
<accession>A0A850NSL2</accession>
<feature type="transmembrane region" description="Helical" evidence="7">
    <location>
        <begin position="384"/>
        <end position="413"/>
    </location>
</feature>
<comment type="caution">
    <text evidence="9">The sequence shown here is derived from an EMBL/GenBank/DDBJ whole genome shotgun (WGS) entry which is preliminary data.</text>
</comment>
<feature type="transmembrane region" description="Helical" evidence="7">
    <location>
        <begin position="296"/>
        <end position="316"/>
    </location>
</feature>
<dbReference type="GO" id="GO:0005886">
    <property type="term" value="C:plasma membrane"/>
    <property type="evidence" value="ECO:0007669"/>
    <property type="project" value="UniProtKB-SubCell"/>
</dbReference>
<organism evidence="9 11">
    <name type="scientific">Endobacter medicaginis</name>
    <dbReference type="NCBI Taxonomy" id="1181271"/>
    <lineage>
        <taxon>Bacteria</taxon>
        <taxon>Pseudomonadati</taxon>
        <taxon>Pseudomonadota</taxon>
        <taxon>Alphaproteobacteria</taxon>
        <taxon>Acetobacterales</taxon>
        <taxon>Acetobacteraceae</taxon>
        <taxon>Endobacter</taxon>
    </lineage>
</organism>
<feature type="transmembrane region" description="Helical" evidence="7">
    <location>
        <begin position="419"/>
        <end position="440"/>
    </location>
</feature>
<evidence type="ECO:0000256" key="4">
    <source>
        <dbReference type="ARBA" id="ARBA00022692"/>
    </source>
</evidence>
<dbReference type="Proteomes" id="UP000565205">
    <property type="component" value="Unassembled WGS sequence"/>
</dbReference>
<dbReference type="PANTHER" id="PTHR30462">
    <property type="entry name" value="INTERMEMBRANE TRANSPORT PROTEIN PQIB-RELATED"/>
    <property type="match status" value="1"/>
</dbReference>
<dbReference type="Pfam" id="PF04403">
    <property type="entry name" value="PqiA"/>
    <property type="match status" value="2"/>
</dbReference>
<evidence type="ECO:0000256" key="3">
    <source>
        <dbReference type="ARBA" id="ARBA00022519"/>
    </source>
</evidence>
<keyword evidence="2" id="KW-1003">Cell membrane</keyword>
<keyword evidence="3" id="KW-0997">Cell inner membrane</keyword>
<dbReference type="EMBL" id="JABXXQ010000134">
    <property type="protein sequence ID" value="NVN30325.1"/>
    <property type="molecule type" value="Genomic_DNA"/>
</dbReference>
<keyword evidence="10" id="KW-1185">Reference proteome</keyword>
<evidence type="ECO:0000313" key="11">
    <source>
        <dbReference type="Proteomes" id="UP000565205"/>
    </source>
</evidence>
<dbReference type="InterPro" id="IPR007498">
    <property type="entry name" value="PqiA-like"/>
</dbReference>
<evidence type="ECO:0000256" key="6">
    <source>
        <dbReference type="ARBA" id="ARBA00023136"/>
    </source>
</evidence>
<dbReference type="EMBL" id="JACHXV010000003">
    <property type="protein sequence ID" value="MBB3173021.1"/>
    <property type="molecule type" value="Genomic_DNA"/>
</dbReference>
<evidence type="ECO:0000313" key="8">
    <source>
        <dbReference type="EMBL" id="MBB3173021.1"/>
    </source>
</evidence>
<evidence type="ECO:0000313" key="10">
    <source>
        <dbReference type="Proteomes" id="UP000557688"/>
    </source>
</evidence>
<evidence type="ECO:0000256" key="1">
    <source>
        <dbReference type="ARBA" id="ARBA00004533"/>
    </source>
</evidence>
<keyword evidence="5 7" id="KW-1133">Transmembrane helix</keyword>
<evidence type="ECO:0000313" key="9">
    <source>
        <dbReference type="EMBL" id="NVN30325.1"/>
    </source>
</evidence>
<dbReference type="Proteomes" id="UP000557688">
    <property type="component" value="Unassembled WGS sequence"/>
</dbReference>
<evidence type="ECO:0000256" key="7">
    <source>
        <dbReference type="SAM" id="Phobius"/>
    </source>
</evidence>
<name>A0A850NSL2_9PROT</name>
<keyword evidence="6 7" id="KW-0472">Membrane</keyword>
<feature type="transmembrane region" description="Helical" evidence="7">
    <location>
        <begin position="55"/>
        <end position="81"/>
    </location>
</feature>
<feature type="transmembrane region" description="Helical" evidence="7">
    <location>
        <begin position="101"/>
        <end position="128"/>
    </location>
</feature>
<proteinExistence type="predicted"/>
<dbReference type="AlphaFoldDB" id="A0A850NSL2"/>
<dbReference type="PANTHER" id="PTHR30462:SF3">
    <property type="entry name" value="INTERMEMBRANE TRANSPORT PROTEIN PQIA"/>
    <property type="match status" value="1"/>
</dbReference>
<gene>
    <name evidence="8" type="ORF">FHR90_000839</name>
    <name evidence="9" type="ORF">HUK83_08255</name>
</gene>
<reference evidence="8 10" key="2">
    <citation type="submission" date="2020-08" db="EMBL/GenBank/DDBJ databases">
        <title>Genomic Encyclopedia of Type Strains, Phase III (KMG-III): the genomes of soil and plant-associated and newly described type strains.</title>
        <authorList>
            <person name="Whitman W."/>
        </authorList>
    </citation>
    <scope>NUCLEOTIDE SEQUENCE [LARGE SCALE GENOMIC DNA]</scope>
    <source>
        <strain evidence="8 10">CECT 8088</strain>
    </source>
</reference>